<comment type="caution">
    <text evidence="2">The sequence shown here is derived from an EMBL/GenBank/DDBJ whole genome shotgun (WGS) entry which is preliminary data.</text>
</comment>
<keyword evidence="3" id="KW-1185">Reference proteome</keyword>
<protein>
    <recommendedName>
        <fullName evidence="4">Transmembrane protein</fullName>
    </recommendedName>
</protein>
<dbReference type="AlphaFoldDB" id="A0AAW1XYW7"/>
<evidence type="ECO:0000256" key="1">
    <source>
        <dbReference type="SAM" id="Phobius"/>
    </source>
</evidence>
<dbReference type="EMBL" id="JBEDUW010000003">
    <property type="protein sequence ID" value="KAK9940993.1"/>
    <property type="molecule type" value="Genomic_DNA"/>
</dbReference>
<feature type="transmembrane region" description="Helical" evidence="1">
    <location>
        <begin position="60"/>
        <end position="81"/>
    </location>
</feature>
<evidence type="ECO:0008006" key="4">
    <source>
        <dbReference type="Google" id="ProtNLM"/>
    </source>
</evidence>
<proteinExistence type="predicted"/>
<evidence type="ECO:0000313" key="3">
    <source>
        <dbReference type="Proteomes" id="UP001457282"/>
    </source>
</evidence>
<keyword evidence="1" id="KW-0812">Transmembrane</keyword>
<sequence>MRSNQPPQCEDLPVVLSDPDIEKQVSPLTLPNGVVPEPPKATATATATATASRRVLTFCWAYLILLLCLLVFGVVAASISIPALQFHIIYGVFVVLAFGSALGLSLSCCHAMGVVERANRNAKNVPVGNHSGV</sequence>
<dbReference type="Proteomes" id="UP001457282">
    <property type="component" value="Unassembled WGS sequence"/>
</dbReference>
<reference evidence="2 3" key="1">
    <citation type="journal article" date="2023" name="G3 (Bethesda)">
        <title>A chromosome-length genome assembly and annotation of blackberry (Rubus argutus, cv. 'Hillquist').</title>
        <authorList>
            <person name="Bruna T."/>
            <person name="Aryal R."/>
            <person name="Dudchenko O."/>
            <person name="Sargent D.J."/>
            <person name="Mead D."/>
            <person name="Buti M."/>
            <person name="Cavallini A."/>
            <person name="Hytonen T."/>
            <person name="Andres J."/>
            <person name="Pham M."/>
            <person name="Weisz D."/>
            <person name="Mascagni F."/>
            <person name="Usai G."/>
            <person name="Natali L."/>
            <person name="Bassil N."/>
            <person name="Fernandez G.E."/>
            <person name="Lomsadze A."/>
            <person name="Armour M."/>
            <person name="Olukolu B."/>
            <person name="Poorten T."/>
            <person name="Britton C."/>
            <person name="Davik J."/>
            <person name="Ashrafi H."/>
            <person name="Aiden E.L."/>
            <person name="Borodovsky M."/>
            <person name="Worthington M."/>
        </authorList>
    </citation>
    <scope>NUCLEOTIDE SEQUENCE [LARGE SCALE GENOMIC DNA]</scope>
    <source>
        <strain evidence="2">PI 553951</strain>
    </source>
</reference>
<accession>A0AAW1XYW7</accession>
<gene>
    <name evidence="2" type="ORF">M0R45_017624</name>
</gene>
<name>A0AAW1XYW7_RUBAR</name>
<organism evidence="2 3">
    <name type="scientific">Rubus argutus</name>
    <name type="common">Southern blackberry</name>
    <dbReference type="NCBI Taxonomy" id="59490"/>
    <lineage>
        <taxon>Eukaryota</taxon>
        <taxon>Viridiplantae</taxon>
        <taxon>Streptophyta</taxon>
        <taxon>Embryophyta</taxon>
        <taxon>Tracheophyta</taxon>
        <taxon>Spermatophyta</taxon>
        <taxon>Magnoliopsida</taxon>
        <taxon>eudicotyledons</taxon>
        <taxon>Gunneridae</taxon>
        <taxon>Pentapetalae</taxon>
        <taxon>rosids</taxon>
        <taxon>fabids</taxon>
        <taxon>Rosales</taxon>
        <taxon>Rosaceae</taxon>
        <taxon>Rosoideae</taxon>
        <taxon>Rosoideae incertae sedis</taxon>
        <taxon>Rubus</taxon>
    </lineage>
</organism>
<keyword evidence="1" id="KW-1133">Transmembrane helix</keyword>
<evidence type="ECO:0000313" key="2">
    <source>
        <dbReference type="EMBL" id="KAK9940993.1"/>
    </source>
</evidence>
<keyword evidence="1" id="KW-0472">Membrane</keyword>
<feature type="transmembrane region" description="Helical" evidence="1">
    <location>
        <begin position="87"/>
        <end position="115"/>
    </location>
</feature>